<feature type="domain" description="GH10" evidence="10">
    <location>
        <begin position="37"/>
        <end position="354"/>
    </location>
</feature>
<dbReference type="InterPro" id="IPR044846">
    <property type="entry name" value="GH10"/>
</dbReference>
<evidence type="ECO:0000256" key="4">
    <source>
        <dbReference type="ARBA" id="ARBA00022729"/>
    </source>
</evidence>
<dbReference type="PRINTS" id="PR00134">
    <property type="entry name" value="GLHYDRLASE10"/>
</dbReference>
<gene>
    <name evidence="11" type="ORF">COC42_15085</name>
</gene>
<dbReference type="InterPro" id="IPR001000">
    <property type="entry name" value="GH10_dom"/>
</dbReference>
<keyword evidence="8 9" id="KW-0624">Polysaccharide degradation</keyword>
<dbReference type="EC" id="3.2.1.8" evidence="9"/>
<dbReference type="SUPFAM" id="SSF51445">
    <property type="entry name" value="(Trans)glycosidases"/>
    <property type="match status" value="1"/>
</dbReference>
<evidence type="ECO:0000313" key="12">
    <source>
        <dbReference type="Proteomes" id="UP000218366"/>
    </source>
</evidence>
<dbReference type="AlphaFoldDB" id="A0A2A4B474"/>
<evidence type="ECO:0000313" key="11">
    <source>
        <dbReference type="EMBL" id="PCD02870.1"/>
    </source>
</evidence>
<evidence type="ECO:0000256" key="8">
    <source>
        <dbReference type="ARBA" id="ARBA00023326"/>
    </source>
</evidence>
<keyword evidence="3" id="KW-0858">Xylan degradation</keyword>
<evidence type="ECO:0000256" key="3">
    <source>
        <dbReference type="ARBA" id="ARBA00022651"/>
    </source>
</evidence>
<keyword evidence="12" id="KW-1185">Reference proteome</keyword>
<dbReference type="InterPro" id="IPR017853">
    <property type="entry name" value="GH"/>
</dbReference>
<reference evidence="11 12" key="1">
    <citation type="submission" date="2017-09" db="EMBL/GenBank/DDBJ databases">
        <title>Sphingomonas spermidinifaciens 9NM-10, whole genome shotgun sequence.</title>
        <authorList>
            <person name="Feng G."/>
            <person name="Zhu H."/>
        </authorList>
    </citation>
    <scope>NUCLEOTIDE SEQUENCE [LARGE SCALE GENOMIC DNA]</scope>
    <source>
        <strain evidence="11 12">9NM-10</strain>
    </source>
</reference>
<dbReference type="Proteomes" id="UP000218366">
    <property type="component" value="Unassembled WGS sequence"/>
</dbReference>
<comment type="catalytic activity">
    <reaction evidence="1 9">
        <text>Endohydrolysis of (1-&gt;4)-beta-D-xylosidic linkages in xylans.</text>
        <dbReference type="EC" id="3.2.1.8"/>
    </reaction>
</comment>
<evidence type="ECO:0000256" key="9">
    <source>
        <dbReference type="RuleBase" id="RU361174"/>
    </source>
</evidence>
<keyword evidence="7 9" id="KW-0326">Glycosidase</keyword>
<keyword evidence="4" id="KW-0732">Signal</keyword>
<accession>A0A2A4B474</accession>
<dbReference type="PANTHER" id="PTHR31490">
    <property type="entry name" value="GLYCOSYL HYDROLASE"/>
    <property type="match status" value="1"/>
</dbReference>
<comment type="similarity">
    <text evidence="2 9">Belongs to the glycosyl hydrolase 10 (cellulase F) family.</text>
</comment>
<dbReference type="SMART" id="SM00633">
    <property type="entry name" value="Glyco_10"/>
    <property type="match status" value="1"/>
</dbReference>
<keyword evidence="5 9" id="KW-0378">Hydrolase</keyword>
<dbReference type="Gene3D" id="3.20.20.80">
    <property type="entry name" value="Glycosidases"/>
    <property type="match status" value="1"/>
</dbReference>
<comment type="caution">
    <text evidence="11">The sequence shown here is derived from an EMBL/GenBank/DDBJ whole genome shotgun (WGS) entry which is preliminary data.</text>
</comment>
<proteinExistence type="inferred from homology"/>
<dbReference type="Pfam" id="PF00331">
    <property type="entry name" value="Glyco_hydro_10"/>
    <property type="match status" value="1"/>
</dbReference>
<keyword evidence="6 9" id="KW-0119">Carbohydrate metabolism</keyword>
<dbReference type="EMBL" id="NWMW01000002">
    <property type="protein sequence ID" value="PCD02870.1"/>
    <property type="molecule type" value="Genomic_DNA"/>
</dbReference>
<dbReference type="GO" id="GO:0031176">
    <property type="term" value="F:endo-1,4-beta-xylanase activity"/>
    <property type="evidence" value="ECO:0007669"/>
    <property type="project" value="UniProtKB-EC"/>
</dbReference>
<evidence type="ECO:0000256" key="5">
    <source>
        <dbReference type="ARBA" id="ARBA00022801"/>
    </source>
</evidence>
<dbReference type="PROSITE" id="PS51760">
    <property type="entry name" value="GH10_2"/>
    <property type="match status" value="1"/>
</dbReference>
<dbReference type="PANTHER" id="PTHR31490:SF88">
    <property type="entry name" value="BETA-XYLANASE"/>
    <property type="match status" value="1"/>
</dbReference>
<evidence type="ECO:0000256" key="6">
    <source>
        <dbReference type="ARBA" id="ARBA00023277"/>
    </source>
</evidence>
<protein>
    <recommendedName>
        <fullName evidence="9">Beta-xylanase</fullName>
        <ecNumber evidence="9">3.2.1.8</ecNumber>
    </recommendedName>
</protein>
<evidence type="ECO:0000256" key="2">
    <source>
        <dbReference type="ARBA" id="ARBA00007495"/>
    </source>
</evidence>
<sequence length="361" mass="39467">MTAAAPSIAAPPARGLDAIARTRGLRFGSATAWSAPGADRGGIGNPRYTALLERDCGILVAENEMKWQRLRPTPATFDFERADAIVALAKAKGMAMRGHTLLWHQTKWMPRWEATHDFGPRPATAGAAMLTQHIQTVIARYAPQVASWDVVNEAVNPNGSGLYETALSRAIGGAEPTLDLAFRTARAAAPGAQLVYNDYMSWEPGNDAHRAGVLKLLEGFRKRGTPVDALGLQSHLVTQGTAGGIAGQQAEWRRFLDAVTGMGYKLVVTEFDVRDNRLPADPAIRDRGVADYARAYLDVTLSYRQLRDVLAWGLSDRYSWIEGFEPRGDKARRRPTLYDRDFRPKPLYGAVAAALTAAPER</sequence>
<evidence type="ECO:0000256" key="1">
    <source>
        <dbReference type="ARBA" id="ARBA00000681"/>
    </source>
</evidence>
<dbReference type="GO" id="GO:0045493">
    <property type="term" value="P:xylan catabolic process"/>
    <property type="evidence" value="ECO:0007669"/>
    <property type="project" value="UniProtKB-KW"/>
</dbReference>
<name>A0A2A4B474_9SPHN</name>
<dbReference type="OrthoDB" id="9815836at2"/>
<evidence type="ECO:0000256" key="7">
    <source>
        <dbReference type="ARBA" id="ARBA00023295"/>
    </source>
</evidence>
<evidence type="ECO:0000259" key="10">
    <source>
        <dbReference type="PROSITE" id="PS51760"/>
    </source>
</evidence>
<organism evidence="11 12">
    <name type="scientific">Sphingomonas spermidinifaciens</name>
    <dbReference type="NCBI Taxonomy" id="1141889"/>
    <lineage>
        <taxon>Bacteria</taxon>
        <taxon>Pseudomonadati</taxon>
        <taxon>Pseudomonadota</taxon>
        <taxon>Alphaproteobacteria</taxon>
        <taxon>Sphingomonadales</taxon>
        <taxon>Sphingomonadaceae</taxon>
        <taxon>Sphingomonas</taxon>
    </lineage>
</organism>